<dbReference type="PANTHER" id="PTHR47918:SF1">
    <property type="entry name" value="DNA-BINDING PROTEIN FIS"/>
    <property type="match status" value="1"/>
</dbReference>
<protein>
    <submittedName>
        <fullName evidence="3">DNA-binding protein Fis</fullName>
    </submittedName>
</protein>
<dbReference type="STRING" id="1547922.ISF6_0870"/>
<proteinExistence type="predicted"/>
<dbReference type="OrthoDB" id="9802388at2"/>
<evidence type="ECO:0000313" key="4">
    <source>
        <dbReference type="Proteomes" id="UP000037660"/>
    </source>
</evidence>
<dbReference type="AlphaFoldDB" id="A0A0K8NYB1"/>
<feature type="domain" description="DNA binding HTH" evidence="2">
    <location>
        <begin position="59"/>
        <end position="97"/>
    </location>
</feature>
<feature type="region of interest" description="Disordered" evidence="1">
    <location>
        <begin position="1"/>
        <end position="27"/>
    </location>
</feature>
<dbReference type="SUPFAM" id="SSF46689">
    <property type="entry name" value="Homeodomain-like"/>
    <property type="match status" value="1"/>
</dbReference>
<sequence>MSPQGRPKGEAPNAPADAGHAPAGAHRHGVEACIRESLAVYFRDLGDVEPSALYDMIIDVVEKPLLEVVMQRADGNQSRAAEWLGINRNTLRRKLLQHKLIP</sequence>
<reference evidence="4" key="1">
    <citation type="submission" date="2015-07" db="EMBL/GenBank/DDBJ databases">
        <title>Discovery of a poly(ethylene terephthalate assimilation.</title>
        <authorList>
            <person name="Yoshida S."/>
            <person name="Hiraga K."/>
            <person name="Takehana T."/>
            <person name="Taniguchi I."/>
            <person name="Yamaji H."/>
            <person name="Maeda Y."/>
            <person name="Toyohara K."/>
            <person name="Miyamoto K."/>
            <person name="Kimura Y."/>
            <person name="Oda K."/>
        </authorList>
    </citation>
    <scope>NUCLEOTIDE SEQUENCE [LARGE SCALE GENOMIC DNA]</scope>
    <source>
        <strain evidence="4">NBRC 110686 / TISTR 2288 / 201-F6</strain>
    </source>
</reference>
<evidence type="ECO:0000313" key="3">
    <source>
        <dbReference type="EMBL" id="GAP35279.1"/>
    </source>
</evidence>
<comment type="caution">
    <text evidence="3">The sequence shown here is derived from an EMBL/GenBank/DDBJ whole genome shotgun (WGS) entry which is preliminary data.</text>
</comment>
<keyword evidence="3" id="KW-0238">DNA-binding</keyword>
<dbReference type="GO" id="GO:0043565">
    <property type="term" value="F:sequence-specific DNA binding"/>
    <property type="evidence" value="ECO:0007669"/>
    <property type="project" value="InterPro"/>
</dbReference>
<keyword evidence="4" id="KW-1185">Reference proteome</keyword>
<evidence type="ECO:0000256" key="1">
    <source>
        <dbReference type="SAM" id="MobiDB-lite"/>
    </source>
</evidence>
<dbReference type="InterPro" id="IPR050207">
    <property type="entry name" value="Trans_regulatory_Fis"/>
</dbReference>
<dbReference type="PRINTS" id="PR01590">
    <property type="entry name" value="HTHFIS"/>
</dbReference>
<dbReference type="PANTHER" id="PTHR47918">
    <property type="entry name" value="DNA-BINDING PROTEIN FIS"/>
    <property type="match status" value="1"/>
</dbReference>
<dbReference type="InterPro" id="IPR002197">
    <property type="entry name" value="HTH_Fis"/>
</dbReference>
<dbReference type="Pfam" id="PF02954">
    <property type="entry name" value="HTH_8"/>
    <property type="match status" value="1"/>
</dbReference>
<organism evidence="3 4">
    <name type="scientific">Piscinibacter sakaiensis</name>
    <name type="common">Ideonella sakaiensis</name>
    <dbReference type="NCBI Taxonomy" id="1547922"/>
    <lineage>
        <taxon>Bacteria</taxon>
        <taxon>Pseudomonadati</taxon>
        <taxon>Pseudomonadota</taxon>
        <taxon>Betaproteobacteria</taxon>
        <taxon>Burkholderiales</taxon>
        <taxon>Sphaerotilaceae</taxon>
        <taxon>Piscinibacter</taxon>
    </lineage>
</organism>
<reference evidence="3 4" key="2">
    <citation type="journal article" date="2016" name="Science">
        <title>A bacterium that degrades and assimilates poly(ethylene terephthalate).</title>
        <authorList>
            <person name="Yoshida S."/>
            <person name="Hiraga K."/>
            <person name="Takehana T."/>
            <person name="Taniguchi I."/>
            <person name="Yamaji H."/>
            <person name="Maeda Y."/>
            <person name="Toyohara K."/>
            <person name="Miyamoto K."/>
            <person name="Kimura Y."/>
            <person name="Oda K."/>
        </authorList>
    </citation>
    <scope>NUCLEOTIDE SEQUENCE [LARGE SCALE GENOMIC DNA]</scope>
    <source>
        <strain evidence="4">NBRC 110686 / TISTR 2288 / 201-F6</strain>
    </source>
</reference>
<feature type="compositionally biased region" description="Low complexity" evidence="1">
    <location>
        <begin position="11"/>
        <end position="24"/>
    </location>
</feature>
<gene>
    <name evidence="3" type="ORF">ISF6_0870</name>
</gene>
<dbReference type="Proteomes" id="UP000037660">
    <property type="component" value="Unassembled WGS sequence"/>
</dbReference>
<name>A0A0K8NYB1_PISS1</name>
<accession>A0A0K8NYB1</accession>
<dbReference type="Gene3D" id="1.10.10.60">
    <property type="entry name" value="Homeodomain-like"/>
    <property type="match status" value="1"/>
</dbReference>
<dbReference type="InterPro" id="IPR009057">
    <property type="entry name" value="Homeodomain-like_sf"/>
</dbReference>
<dbReference type="EMBL" id="BBYR01000017">
    <property type="protein sequence ID" value="GAP35279.1"/>
    <property type="molecule type" value="Genomic_DNA"/>
</dbReference>
<evidence type="ECO:0000259" key="2">
    <source>
        <dbReference type="Pfam" id="PF02954"/>
    </source>
</evidence>